<dbReference type="SUPFAM" id="SSF48498">
    <property type="entry name" value="Tetracyclin repressor-like, C-terminal domain"/>
    <property type="match status" value="1"/>
</dbReference>
<feature type="DNA-binding region" description="H-T-H motif" evidence="2">
    <location>
        <begin position="32"/>
        <end position="51"/>
    </location>
</feature>
<name>A0A4U1JFY2_9BACT</name>
<keyword evidence="1 2" id="KW-0238">DNA-binding</keyword>
<dbReference type="InterPro" id="IPR001647">
    <property type="entry name" value="HTH_TetR"/>
</dbReference>
<dbReference type="Proteomes" id="UP000309215">
    <property type="component" value="Unassembled WGS sequence"/>
</dbReference>
<feature type="compositionally biased region" description="Basic residues" evidence="3">
    <location>
        <begin position="197"/>
        <end position="215"/>
    </location>
</feature>
<organism evidence="5 6">
    <name type="scientific">Polyangium fumosum</name>
    <dbReference type="NCBI Taxonomy" id="889272"/>
    <lineage>
        <taxon>Bacteria</taxon>
        <taxon>Pseudomonadati</taxon>
        <taxon>Myxococcota</taxon>
        <taxon>Polyangia</taxon>
        <taxon>Polyangiales</taxon>
        <taxon>Polyangiaceae</taxon>
        <taxon>Polyangium</taxon>
    </lineage>
</organism>
<protein>
    <submittedName>
        <fullName evidence="5">TetR/AcrR family transcriptional regulator</fullName>
    </submittedName>
</protein>
<accession>A0A4U1JFY2</accession>
<evidence type="ECO:0000313" key="5">
    <source>
        <dbReference type="EMBL" id="TKD09438.1"/>
    </source>
</evidence>
<dbReference type="RefSeq" id="WP_136929111.1">
    <property type="nucleotide sequence ID" value="NZ_SSMQ01000010.1"/>
</dbReference>
<feature type="domain" description="HTH tetR-type" evidence="4">
    <location>
        <begin position="9"/>
        <end position="69"/>
    </location>
</feature>
<gene>
    <name evidence="5" type="ORF">E8A74_11980</name>
</gene>
<dbReference type="PANTHER" id="PTHR30055:SF187">
    <property type="entry name" value="TRANSCRIPTIONAL REGULATORY PROTEIN"/>
    <property type="match status" value="1"/>
</dbReference>
<reference evidence="5 6" key="1">
    <citation type="submission" date="2019-04" db="EMBL/GenBank/DDBJ databases">
        <authorList>
            <person name="Li Y."/>
            <person name="Wang J."/>
        </authorList>
    </citation>
    <scope>NUCLEOTIDE SEQUENCE [LARGE SCALE GENOMIC DNA]</scope>
    <source>
        <strain evidence="5 6">DSM 14668</strain>
    </source>
</reference>
<dbReference type="Pfam" id="PF00440">
    <property type="entry name" value="TetR_N"/>
    <property type="match status" value="1"/>
</dbReference>
<feature type="region of interest" description="Disordered" evidence="3">
    <location>
        <begin position="194"/>
        <end position="215"/>
    </location>
</feature>
<evidence type="ECO:0000256" key="3">
    <source>
        <dbReference type="SAM" id="MobiDB-lite"/>
    </source>
</evidence>
<dbReference type="PROSITE" id="PS50977">
    <property type="entry name" value="HTH_TETR_2"/>
    <property type="match status" value="1"/>
</dbReference>
<sequence>MAPKQKRGEDTTKRLLDAALDVFAKGGHEAFTVHAVVAASGVSLGSLYHHFGNADGLAAALYARCMGALLDDLVASLEGVRGARAGVAALVQAYLRHTAAQPASARFVHASAYASFLPAHAAMILASKQSRLAAILDWLRPHVKAGRITPLPEPLIEMLVIGPVAETARRWLAGAPEIDLDEAARELPERIWQGLRRPTRRRPAGVRQKTRRKRP</sequence>
<dbReference type="AlphaFoldDB" id="A0A4U1JFY2"/>
<dbReference type="SUPFAM" id="SSF46689">
    <property type="entry name" value="Homeodomain-like"/>
    <property type="match status" value="1"/>
</dbReference>
<dbReference type="PANTHER" id="PTHR30055">
    <property type="entry name" value="HTH-TYPE TRANSCRIPTIONAL REGULATOR RUTR"/>
    <property type="match status" value="1"/>
</dbReference>
<evidence type="ECO:0000259" key="4">
    <source>
        <dbReference type="PROSITE" id="PS50977"/>
    </source>
</evidence>
<dbReference type="InterPro" id="IPR050109">
    <property type="entry name" value="HTH-type_TetR-like_transc_reg"/>
</dbReference>
<proteinExistence type="predicted"/>
<dbReference type="PRINTS" id="PR00455">
    <property type="entry name" value="HTHTETR"/>
</dbReference>
<dbReference type="GO" id="GO:0000976">
    <property type="term" value="F:transcription cis-regulatory region binding"/>
    <property type="evidence" value="ECO:0007669"/>
    <property type="project" value="TreeGrafter"/>
</dbReference>
<dbReference type="Gene3D" id="1.10.357.10">
    <property type="entry name" value="Tetracycline Repressor, domain 2"/>
    <property type="match status" value="1"/>
</dbReference>
<keyword evidence="6" id="KW-1185">Reference proteome</keyword>
<evidence type="ECO:0000313" key="6">
    <source>
        <dbReference type="Proteomes" id="UP000309215"/>
    </source>
</evidence>
<dbReference type="GO" id="GO:0003700">
    <property type="term" value="F:DNA-binding transcription factor activity"/>
    <property type="evidence" value="ECO:0007669"/>
    <property type="project" value="TreeGrafter"/>
</dbReference>
<comment type="caution">
    <text evidence="5">The sequence shown here is derived from an EMBL/GenBank/DDBJ whole genome shotgun (WGS) entry which is preliminary data.</text>
</comment>
<dbReference type="OrthoDB" id="9798857at2"/>
<evidence type="ECO:0000256" key="2">
    <source>
        <dbReference type="PROSITE-ProRule" id="PRU00335"/>
    </source>
</evidence>
<dbReference type="InterPro" id="IPR036271">
    <property type="entry name" value="Tet_transcr_reg_TetR-rel_C_sf"/>
</dbReference>
<dbReference type="InterPro" id="IPR009057">
    <property type="entry name" value="Homeodomain-like_sf"/>
</dbReference>
<evidence type="ECO:0000256" key="1">
    <source>
        <dbReference type="ARBA" id="ARBA00023125"/>
    </source>
</evidence>
<dbReference type="EMBL" id="SSMQ01000010">
    <property type="protein sequence ID" value="TKD09438.1"/>
    <property type="molecule type" value="Genomic_DNA"/>
</dbReference>